<dbReference type="InterPro" id="IPR014710">
    <property type="entry name" value="RmlC-like_jellyroll"/>
</dbReference>
<dbReference type="InterPro" id="IPR009057">
    <property type="entry name" value="Homeodomain-like_sf"/>
</dbReference>
<comment type="caution">
    <text evidence="5">The sequence shown here is derived from an EMBL/GenBank/DDBJ whole genome shotgun (WGS) entry which is preliminary data.</text>
</comment>
<accession>A0ABW4YLW5</accession>
<keyword evidence="2" id="KW-0238">DNA-binding</keyword>
<organism evidence="5 6">
    <name type="scientific">Paenibacillus yanchengensis</name>
    <dbReference type="NCBI Taxonomy" id="2035833"/>
    <lineage>
        <taxon>Bacteria</taxon>
        <taxon>Bacillati</taxon>
        <taxon>Bacillota</taxon>
        <taxon>Bacilli</taxon>
        <taxon>Bacillales</taxon>
        <taxon>Paenibacillaceae</taxon>
        <taxon>Paenibacillus</taxon>
    </lineage>
</organism>
<protein>
    <submittedName>
        <fullName evidence="5">Helix-turn-helix domain-containing protein</fullName>
    </submittedName>
</protein>
<keyword evidence="1" id="KW-0805">Transcription regulation</keyword>
<keyword evidence="6" id="KW-1185">Reference proteome</keyword>
<proteinExistence type="predicted"/>
<sequence length="289" mass="33842">MSRLETINFQHNPFLGSFFRSAEHNYKGFFHAHAGMEILMIHEGTGSVTIPHHVYRLEGGSLFLFQPFQLHHVRATQLDTVPYVRSVLQFDPIALQPFIKPYKQLEQLFSYVWKGKMPQQAFANLTKRFPIEQDFALFHQNYASQIEKRQEHYALLVIRILQYLQQDLAERAVSIEATVPHALSHTEAILHWIEQNYMEPFELEKLANELHLSKYYISHLFREETGHTVTEYLLALRSKEACQLLLHSSLSVAEVGTRVGWPIPSHFIQQFKRWVGCTPLQYRKRHAFG</sequence>
<evidence type="ECO:0000313" key="5">
    <source>
        <dbReference type="EMBL" id="MFD2116658.1"/>
    </source>
</evidence>
<dbReference type="SUPFAM" id="SSF51215">
    <property type="entry name" value="Regulatory protein AraC"/>
    <property type="match status" value="1"/>
</dbReference>
<evidence type="ECO:0000259" key="4">
    <source>
        <dbReference type="PROSITE" id="PS01124"/>
    </source>
</evidence>
<dbReference type="EMBL" id="JBHUHO010000031">
    <property type="protein sequence ID" value="MFD2116658.1"/>
    <property type="molecule type" value="Genomic_DNA"/>
</dbReference>
<dbReference type="InterPro" id="IPR037923">
    <property type="entry name" value="HTH-like"/>
</dbReference>
<dbReference type="RefSeq" id="WP_377773064.1">
    <property type="nucleotide sequence ID" value="NZ_JBHUHO010000031.1"/>
</dbReference>
<dbReference type="Gene3D" id="1.10.10.60">
    <property type="entry name" value="Homeodomain-like"/>
    <property type="match status" value="2"/>
</dbReference>
<dbReference type="Pfam" id="PF02311">
    <property type="entry name" value="AraC_binding"/>
    <property type="match status" value="1"/>
</dbReference>
<dbReference type="SUPFAM" id="SSF46689">
    <property type="entry name" value="Homeodomain-like"/>
    <property type="match status" value="2"/>
</dbReference>
<evidence type="ECO:0000313" key="6">
    <source>
        <dbReference type="Proteomes" id="UP001597362"/>
    </source>
</evidence>
<dbReference type="InterPro" id="IPR003313">
    <property type="entry name" value="AraC-bd"/>
</dbReference>
<dbReference type="Gene3D" id="2.60.120.10">
    <property type="entry name" value="Jelly Rolls"/>
    <property type="match status" value="1"/>
</dbReference>
<feature type="domain" description="HTH araC/xylS-type" evidence="4">
    <location>
        <begin position="187"/>
        <end position="285"/>
    </location>
</feature>
<dbReference type="InterPro" id="IPR018060">
    <property type="entry name" value="HTH_AraC"/>
</dbReference>
<dbReference type="SMART" id="SM00342">
    <property type="entry name" value="HTH_ARAC"/>
    <property type="match status" value="1"/>
</dbReference>
<keyword evidence="3" id="KW-0804">Transcription</keyword>
<evidence type="ECO:0000256" key="2">
    <source>
        <dbReference type="ARBA" id="ARBA00023125"/>
    </source>
</evidence>
<dbReference type="Pfam" id="PF12833">
    <property type="entry name" value="HTH_18"/>
    <property type="match status" value="1"/>
</dbReference>
<dbReference type="Proteomes" id="UP001597362">
    <property type="component" value="Unassembled WGS sequence"/>
</dbReference>
<evidence type="ECO:0000256" key="3">
    <source>
        <dbReference type="ARBA" id="ARBA00023163"/>
    </source>
</evidence>
<gene>
    <name evidence="5" type="ORF">ACFSJH_13090</name>
</gene>
<dbReference type="PROSITE" id="PS01124">
    <property type="entry name" value="HTH_ARAC_FAMILY_2"/>
    <property type="match status" value="1"/>
</dbReference>
<reference evidence="6" key="1">
    <citation type="journal article" date="2019" name="Int. J. Syst. Evol. Microbiol.">
        <title>The Global Catalogue of Microorganisms (GCM) 10K type strain sequencing project: providing services to taxonomists for standard genome sequencing and annotation.</title>
        <authorList>
            <consortium name="The Broad Institute Genomics Platform"/>
            <consortium name="The Broad Institute Genome Sequencing Center for Infectious Disease"/>
            <person name="Wu L."/>
            <person name="Ma J."/>
        </authorList>
    </citation>
    <scope>NUCLEOTIDE SEQUENCE [LARGE SCALE GENOMIC DNA]</scope>
    <source>
        <strain evidence="6">GH52</strain>
    </source>
</reference>
<dbReference type="PANTHER" id="PTHR43280:SF2">
    <property type="entry name" value="HTH-TYPE TRANSCRIPTIONAL REGULATOR EXSA"/>
    <property type="match status" value="1"/>
</dbReference>
<name>A0ABW4YLW5_9BACL</name>
<dbReference type="PANTHER" id="PTHR43280">
    <property type="entry name" value="ARAC-FAMILY TRANSCRIPTIONAL REGULATOR"/>
    <property type="match status" value="1"/>
</dbReference>
<evidence type="ECO:0000256" key="1">
    <source>
        <dbReference type="ARBA" id="ARBA00023015"/>
    </source>
</evidence>